<accession>A0A753B240</accession>
<evidence type="ECO:0000256" key="1">
    <source>
        <dbReference type="SAM" id="Phobius"/>
    </source>
</evidence>
<proteinExistence type="predicted"/>
<reference evidence="2" key="2">
    <citation type="submission" date="2018-07" db="EMBL/GenBank/DDBJ databases">
        <authorList>
            <consortium name="NCBI Pathogen Detection Project"/>
        </authorList>
    </citation>
    <scope>NUCLEOTIDE SEQUENCE</scope>
    <source>
        <strain evidence="2">405-87</strain>
    </source>
</reference>
<evidence type="ECO:0000313" key="2">
    <source>
        <dbReference type="EMBL" id="HAF7987900.1"/>
    </source>
</evidence>
<reference evidence="2" key="1">
    <citation type="journal article" date="2018" name="Genome Biol.">
        <title>SKESA: strategic k-mer extension for scrupulous assemblies.</title>
        <authorList>
            <person name="Souvorov A."/>
            <person name="Agarwala R."/>
            <person name="Lipman D.J."/>
        </authorList>
    </citation>
    <scope>NUCLEOTIDE SEQUENCE</scope>
    <source>
        <strain evidence="2">405-87</strain>
    </source>
</reference>
<dbReference type="AlphaFoldDB" id="A0A753B240"/>
<protein>
    <submittedName>
        <fullName evidence="2">Uncharacterized protein</fullName>
    </submittedName>
</protein>
<feature type="transmembrane region" description="Helical" evidence="1">
    <location>
        <begin position="37"/>
        <end position="55"/>
    </location>
</feature>
<keyword evidence="1" id="KW-1133">Transmembrane helix</keyword>
<keyword evidence="1" id="KW-0472">Membrane</keyword>
<keyword evidence="1" id="KW-0812">Transmembrane</keyword>
<gene>
    <name evidence="2" type="ORF">GND80_002656</name>
</gene>
<name>A0A753B240_SALHO</name>
<dbReference type="EMBL" id="DAAWID010000012">
    <property type="protein sequence ID" value="HAF7987900.1"/>
    <property type="molecule type" value="Genomic_DNA"/>
</dbReference>
<organism evidence="2">
    <name type="scientific">Salmonella enterica subsp. houtenae serovar 45:g,z51:-</name>
    <dbReference type="NCBI Taxonomy" id="1967611"/>
    <lineage>
        <taxon>Bacteria</taxon>
        <taxon>Pseudomonadati</taxon>
        <taxon>Pseudomonadota</taxon>
        <taxon>Gammaproteobacteria</taxon>
        <taxon>Enterobacterales</taxon>
        <taxon>Enterobacteriaceae</taxon>
        <taxon>Salmonella</taxon>
    </lineage>
</organism>
<sequence length="56" mass="6168">MIAAKRRMPNPLTSERVSVDDDIANIRYSSIISNNSTMALVCVLSGPVLVMPFFLL</sequence>
<comment type="caution">
    <text evidence="2">The sequence shown here is derived from an EMBL/GenBank/DDBJ whole genome shotgun (WGS) entry which is preliminary data.</text>
</comment>